<sequence>MASTGSRSSKKLPAQRGFAYDQNATQQFLQYPEYSSANNEPPAYNGSDFYSYDGYGYSSSVCSHQPPQQALGDIDEGSAFTYSAGDPCLAGIGSNFGGDPSFLLNDALPDPDPLAGESSTAASHIGFETLPGFTLGAGLGQSLPVDRSRDVYRAFLGIPVTSGQDSFYDPHSLDSSVYHGSSSNLGGGGGGGNAGPGLPDHTLPQFRPGAEQQRLQSEAPAKAPQIRPTNTNATFVSGHSTGHGD</sequence>
<gene>
    <name evidence="2" type="ORF">PG997_014579</name>
</gene>
<feature type="region of interest" description="Disordered" evidence="1">
    <location>
        <begin position="166"/>
        <end position="245"/>
    </location>
</feature>
<keyword evidence="3" id="KW-1185">Reference proteome</keyword>
<accession>A0ABR1UUV7</accession>
<feature type="compositionally biased region" description="Polar residues" evidence="1">
    <location>
        <begin position="227"/>
        <end position="245"/>
    </location>
</feature>
<name>A0ABR1UUV7_9PEZI</name>
<reference evidence="2 3" key="1">
    <citation type="submission" date="2023-01" db="EMBL/GenBank/DDBJ databases">
        <title>Analysis of 21 Apiospora genomes using comparative genomics revels a genus with tremendous synthesis potential of carbohydrate active enzymes and secondary metabolites.</title>
        <authorList>
            <person name="Sorensen T."/>
        </authorList>
    </citation>
    <scope>NUCLEOTIDE SEQUENCE [LARGE SCALE GENOMIC DNA]</scope>
    <source>
        <strain evidence="2 3">CBS 114990</strain>
    </source>
</reference>
<organism evidence="2 3">
    <name type="scientific">Apiospora hydei</name>
    <dbReference type="NCBI Taxonomy" id="1337664"/>
    <lineage>
        <taxon>Eukaryota</taxon>
        <taxon>Fungi</taxon>
        <taxon>Dikarya</taxon>
        <taxon>Ascomycota</taxon>
        <taxon>Pezizomycotina</taxon>
        <taxon>Sordariomycetes</taxon>
        <taxon>Xylariomycetidae</taxon>
        <taxon>Amphisphaeriales</taxon>
        <taxon>Apiosporaceae</taxon>
        <taxon>Apiospora</taxon>
    </lineage>
</organism>
<protein>
    <submittedName>
        <fullName evidence="2">Uncharacterized protein</fullName>
    </submittedName>
</protein>
<dbReference type="EMBL" id="JAQQWN010000010">
    <property type="protein sequence ID" value="KAK8062482.1"/>
    <property type="molecule type" value="Genomic_DNA"/>
</dbReference>
<proteinExistence type="predicted"/>
<evidence type="ECO:0000313" key="2">
    <source>
        <dbReference type="EMBL" id="KAK8062482.1"/>
    </source>
</evidence>
<dbReference type="Proteomes" id="UP001433268">
    <property type="component" value="Unassembled WGS sequence"/>
</dbReference>
<comment type="caution">
    <text evidence="2">The sequence shown here is derived from an EMBL/GenBank/DDBJ whole genome shotgun (WGS) entry which is preliminary data.</text>
</comment>
<dbReference type="RefSeq" id="XP_066661081.1">
    <property type="nucleotide sequence ID" value="XM_066818893.1"/>
</dbReference>
<feature type="compositionally biased region" description="Gly residues" evidence="1">
    <location>
        <begin position="185"/>
        <end position="195"/>
    </location>
</feature>
<evidence type="ECO:0000256" key="1">
    <source>
        <dbReference type="SAM" id="MobiDB-lite"/>
    </source>
</evidence>
<dbReference type="GeneID" id="92051953"/>
<evidence type="ECO:0000313" key="3">
    <source>
        <dbReference type="Proteomes" id="UP001433268"/>
    </source>
</evidence>